<comment type="caution">
    <text evidence="1">The sequence shown here is derived from an EMBL/GenBank/DDBJ whole genome shotgun (WGS) entry which is preliminary data.</text>
</comment>
<dbReference type="RefSeq" id="WP_306351435.1">
    <property type="nucleotide sequence ID" value="NZ_JASAWV010000005.1"/>
</dbReference>
<evidence type="ECO:0000313" key="2">
    <source>
        <dbReference type="Proteomes" id="UP001226020"/>
    </source>
</evidence>
<dbReference type="Pfam" id="PF12101">
    <property type="entry name" value="DUF3577"/>
    <property type="match status" value="1"/>
</dbReference>
<sequence length="271" mass="30798">MTNSTQTQQNTNKGFFDSILYANQARINSIRTIKTKGKSYFALSITLMTINNNGKKSYTSLEVNARGEKVNQILNTFSDEFPNRNDQKYWIADIAIGSLKSDIYYSKKYNCYKSQLKGRLIQINSLTIEGKAIFGEPATNNHSVLVAQAYINTIDMENKKAKASILDGLISSPEYHTIKLDFNEITEFDELDKEGLCPRGFDYRDQNAKIYGIFEIENIRSYVYQYKEEALSCLKGNLTKVRYLKANDTVITSKSTLKKAANDFEQGHLSA</sequence>
<dbReference type="InterPro" id="IPR021960">
    <property type="entry name" value="DUF3577"/>
</dbReference>
<dbReference type="EMBL" id="JASAXT010000005">
    <property type="protein sequence ID" value="MDP8148274.1"/>
    <property type="molecule type" value="Genomic_DNA"/>
</dbReference>
<dbReference type="Proteomes" id="UP001226020">
    <property type="component" value="Unassembled WGS sequence"/>
</dbReference>
<accession>A0AAW8CI64</accession>
<evidence type="ECO:0000313" key="1">
    <source>
        <dbReference type="EMBL" id="MDP8148274.1"/>
    </source>
</evidence>
<dbReference type="AlphaFoldDB" id="A0AAW8CI64"/>
<gene>
    <name evidence="1" type="ORF">QJU57_04150</name>
</gene>
<name>A0AAW8CI64_9PAST</name>
<reference evidence="1 2" key="1">
    <citation type="journal article" date="2023" name="Front. Microbiol.">
        <title>Phylogeography and host specificity of Pasteurellaceae pathogenic to sea-farmed fish in the north-east Atlantic.</title>
        <authorList>
            <person name="Gulla S."/>
            <person name="Colquhoun D.J."/>
            <person name="Olsen A.B."/>
            <person name="Spilsberg B."/>
            <person name="Lagesen K."/>
            <person name="Aakesson C.P."/>
            <person name="Strom S."/>
            <person name="Manji F."/>
            <person name="Birkbeck T.H."/>
            <person name="Nilsen H.K."/>
        </authorList>
    </citation>
    <scope>NUCLEOTIDE SEQUENCE [LARGE SCALE GENOMIC DNA]</scope>
    <source>
        <strain evidence="1 2">NVIB3131</strain>
    </source>
</reference>
<keyword evidence="2" id="KW-1185">Reference proteome</keyword>
<organism evidence="1 2">
    <name type="scientific">Phocoenobacter atlanticus subsp. atlanticus</name>
    <dbReference type="NCBI Taxonomy" id="3061285"/>
    <lineage>
        <taxon>Bacteria</taxon>
        <taxon>Pseudomonadati</taxon>
        <taxon>Pseudomonadota</taxon>
        <taxon>Gammaproteobacteria</taxon>
        <taxon>Pasteurellales</taxon>
        <taxon>Pasteurellaceae</taxon>
        <taxon>Phocoenobacter</taxon>
        <taxon>Phocoenobacter atlanticus</taxon>
    </lineage>
</organism>
<proteinExistence type="predicted"/>
<protein>
    <submittedName>
        <fullName evidence="1">DUF3577 domain-containing protein</fullName>
    </submittedName>
</protein>